<evidence type="ECO:0000313" key="1">
    <source>
        <dbReference type="EMBL" id="RHC54673.1"/>
    </source>
</evidence>
<evidence type="ECO:0000313" key="2">
    <source>
        <dbReference type="Proteomes" id="UP000283975"/>
    </source>
</evidence>
<proteinExistence type="predicted"/>
<comment type="caution">
    <text evidence="1">The sequence shown here is derived from an EMBL/GenBank/DDBJ whole genome shotgun (WGS) entry which is preliminary data.</text>
</comment>
<name>A0A414ASZ8_9FIRM</name>
<gene>
    <name evidence="1" type="ORF">DW839_18415</name>
</gene>
<organism evidence="1 2">
    <name type="scientific">Enterocloster bolteae</name>
    <dbReference type="NCBI Taxonomy" id="208479"/>
    <lineage>
        <taxon>Bacteria</taxon>
        <taxon>Bacillati</taxon>
        <taxon>Bacillota</taxon>
        <taxon>Clostridia</taxon>
        <taxon>Lachnospirales</taxon>
        <taxon>Lachnospiraceae</taxon>
        <taxon>Enterocloster</taxon>
    </lineage>
</organism>
<dbReference type="AlphaFoldDB" id="A0A414ASZ8"/>
<dbReference type="RefSeq" id="WP_054354624.1">
    <property type="nucleotide sequence ID" value="NZ_JADMVR010000005.1"/>
</dbReference>
<protein>
    <submittedName>
        <fullName evidence="1">Uncharacterized protein</fullName>
    </submittedName>
</protein>
<reference evidence="1 2" key="1">
    <citation type="submission" date="2018-08" db="EMBL/GenBank/DDBJ databases">
        <title>A genome reference for cultivated species of the human gut microbiota.</title>
        <authorList>
            <person name="Zou Y."/>
            <person name="Xue W."/>
            <person name="Luo G."/>
        </authorList>
    </citation>
    <scope>NUCLEOTIDE SEQUENCE [LARGE SCALE GENOMIC DNA]</scope>
    <source>
        <strain evidence="1 2">AM35-14</strain>
    </source>
</reference>
<accession>A0A414ASZ8</accession>
<dbReference type="EMBL" id="QSHZ01000020">
    <property type="protein sequence ID" value="RHC54673.1"/>
    <property type="molecule type" value="Genomic_DNA"/>
</dbReference>
<dbReference type="Proteomes" id="UP000283975">
    <property type="component" value="Unassembled WGS sequence"/>
</dbReference>
<sequence>MIKIMKKSELQGAAKFGNCVSCGKGTDETEIYKIEFEDLGTQSISIGLCLDCLAELGDLAVKEQIKERGYAHVF</sequence>